<evidence type="ECO:0000259" key="11">
    <source>
        <dbReference type="Pfam" id="PF00593"/>
    </source>
</evidence>
<keyword evidence="2 8" id="KW-0813">Transport</keyword>
<evidence type="ECO:0000256" key="8">
    <source>
        <dbReference type="PROSITE-ProRule" id="PRU01360"/>
    </source>
</evidence>
<name>A0A1N6EG24_9BACT</name>
<keyword evidence="6 8" id="KW-0472">Membrane</keyword>
<evidence type="ECO:0000256" key="9">
    <source>
        <dbReference type="RuleBase" id="RU003357"/>
    </source>
</evidence>
<proteinExistence type="inferred from homology"/>
<dbReference type="Gene3D" id="2.60.40.1120">
    <property type="entry name" value="Carboxypeptidase-like, regulatory domain"/>
    <property type="match status" value="1"/>
</dbReference>
<dbReference type="InterPro" id="IPR036942">
    <property type="entry name" value="Beta-barrel_TonB_sf"/>
</dbReference>
<dbReference type="InterPro" id="IPR023997">
    <property type="entry name" value="TonB-dep_OMP_SusC/RagA_CS"/>
</dbReference>
<dbReference type="PROSITE" id="PS52016">
    <property type="entry name" value="TONB_DEPENDENT_REC_3"/>
    <property type="match status" value="1"/>
</dbReference>
<accession>A0A1N6EG24</accession>
<protein>
    <submittedName>
        <fullName evidence="13">TonB-linked outer membrane protein, SusC/RagA family</fullName>
    </submittedName>
</protein>
<dbReference type="Pfam" id="PF07715">
    <property type="entry name" value="Plug"/>
    <property type="match status" value="1"/>
</dbReference>
<dbReference type="InterPro" id="IPR039426">
    <property type="entry name" value="TonB-dep_rcpt-like"/>
</dbReference>
<keyword evidence="3 8" id="KW-1134">Transmembrane beta strand</keyword>
<dbReference type="InterPro" id="IPR012910">
    <property type="entry name" value="Plug_dom"/>
</dbReference>
<dbReference type="InterPro" id="IPR037066">
    <property type="entry name" value="Plug_dom_sf"/>
</dbReference>
<evidence type="ECO:0000256" key="6">
    <source>
        <dbReference type="ARBA" id="ARBA00023136"/>
    </source>
</evidence>
<dbReference type="EMBL" id="FSRA01000001">
    <property type="protein sequence ID" value="SIN82015.1"/>
    <property type="molecule type" value="Genomic_DNA"/>
</dbReference>
<dbReference type="InterPro" id="IPR023996">
    <property type="entry name" value="TonB-dep_OMP_SusC/RagA"/>
</dbReference>
<gene>
    <name evidence="13" type="ORF">SAMN04488055_1581</name>
</gene>
<dbReference type="NCBIfam" id="TIGR04057">
    <property type="entry name" value="SusC_RagA_signa"/>
    <property type="match status" value="1"/>
</dbReference>
<feature type="signal peptide" evidence="10">
    <location>
        <begin position="1"/>
        <end position="32"/>
    </location>
</feature>
<dbReference type="Pfam" id="PF13715">
    <property type="entry name" value="CarbopepD_reg_2"/>
    <property type="match status" value="1"/>
</dbReference>
<evidence type="ECO:0000256" key="5">
    <source>
        <dbReference type="ARBA" id="ARBA00023077"/>
    </source>
</evidence>
<dbReference type="AlphaFoldDB" id="A0A1N6EG24"/>
<dbReference type="SUPFAM" id="SSF56935">
    <property type="entry name" value="Porins"/>
    <property type="match status" value="1"/>
</dbReference>
<keyword evidence="14" id="KW-1185">Reference proteome</keyword>
<evidence type="ECO:0000256" key="2">
    <source>
        <dbReference type="ARBA" id="ARBA00022448"/>
    </source>
</evidence>
<sequence>MINTQLLNQQTMHKVIKLFIALVLFACSTAYAQQKITVKGRVTDAASHTGIPGVSIVDMTAKKAIAVTDNAGFYTISIEEGKTLLFRFIGYEDKSVKVTKAEINLQLAVSEKGLKETVIVGYQARTKETMTGASSHISGKDLQNVPVSNLEQLLQGKVAGMNIQNITGAPGFGGTIAIRGISQLNISGSGDQAFLASSNPLLVIDNVPVDYDGGIDQSMLQPGAATGPLSLIPPEDIESIEVFKDAQAASLYGSRGANGVIVITTKRGNSAVPIISSNNSVFVNMPPQLRAVWGGSKERDYRISAILGYSQSEREARRILDEAQFISDSLNGFYNNSTDWQGLFYQTTVNTNNNLQISGGNAKMNYKANLAYQMNQGVIKNTGFNKYSLNMQLNIQPNTRLRMSGQLFAAYGQKQRGNGGGLTGNGAGNAFSSSLLPGPSHFFEFPELRAYLENVDDNNTVNIRSYLNVDYELFPGLRLTTTTSYDYYTDTRDRFNRGFSNNNQTLLYGFVGRRGELNTRNGLAYNFNSNKENTEKGHNVLVSFFTEANISENEQHVREMRNGPSDYYWGPRGYSPRFYPGNPWNDAGNINTNGTPVSRLYHALSYAGFISYNYKTKYVLDLSYRADGNSSSGLSSRYSVNPAMGVRWNFGKETFFENLQFIDYGSLRGSYGINSRPIANQVNSLGIYQVHADYNNQTAIGPEFRLMPNPYLQSEKSRQYDVGLDMSFLKGRITFTYDTYYKRTYNMVLEMPLTDVTGYSSIQKNGAAIVNYGHELAITLRPIVASKADGFQWTLTANGSIGKNTLVALPEGLESYRYSDGAPYYQDLARKVGHSPIANFLYKTTGIYQNTKDVPVDPVRGVRYRNGKGNSPQYFTAGDPIWVDVNGDYMLDDAEDNMILGNPEPRAVGGLSNTFSYKNFSLNVFCSFTLKRDILNNAMASRLIRLTQPNNINYSGGIGGTVNIYDLDRVNYWKGEGDLAAQYPNVYYTYRNAQIQPFRMDQTMFMEDGSYFKINQITLNYNFRNFGFMKRAGLRTLRTYSTLYNVAVLSKYSGPNPETVSQLGRDDINGYPAGRSFTIGLSAEF</sequence>
<dbReference type="GO" id="GO:0009279">
    <property type="term" value="C:cell outer membrane"/>
    <property type="evidence" value="ECO:0007669"/>
    <property type="project" value="UniProtKB-SubCell"/>
</dbReference>
<keyword evidence="4 8" id="KW-0812">Transmembrane</keyword>
<evidence type="ECO:0000256" key="10">
    <source>
        <dbReference type="SAM" id="SignalP"/>
    </source>
</evidence>
<evidence type="ECO:0000256" key="4">
    <source>
        <dbReference type="ARBA" id="ARBA00022692"/>
    </source>
</evidence>
<keyword evidence="7 8" id="KW-0998">Cell outer membrane</keyword>
<evidence type="ECO:0000259" key="12">
    <source>
        <dbReference type="Pfam" id="PF07715"/>
    </source>
</evidence>
<dbReference type="InterPro" id="IPR008969">
    <property type="entry name" value="CarboxyPept-like_regulatory"/>
</dbReference>
<dbReference type="Gene3D" id="2.170.130.10">
    <property type="entry name" value="TonB-dependent receptor, plug domain"/>
    <property type="match status" value="1"/>
</dbReference>
<feature type="chain" id="PRO_5012907243" evidence="10">
    <location>
        <begin position="33"/>
        <end position="1085"/>
    </location>
</feature>
<dbReference type="NCBIfam" id="TIGR04056">
    <property type="entry name" value="OMP_RagA_SusC"/>
    <property type="match status" value="1"/>
</dbReference>
<organism evidence="13 14">
    <name type="scientific">Chitinophaga niabensis</name>
    <dbReference type="NCBI Taxonomy" id="536979"/>
    <lineage>
        <taxon>Bacteria</taxon>
        <taxon>Pseudomonadati</taxon>
        <taxon>Bacteroidota</taxon>
        <taxon>Chitinophagia</taxon>
        <taxon>Chitinophagales</taxon>
        <taxon>Chitinophagaceae</taxon>
        <taxon>Chitinophaga</taxon>
    </lineage>
</organism>
<feature type="domain" description="TonB-dependent receptor-like beta-barrel" evidence="11">
    <location>
        <begin position="557"/>
        <end position="802"/>
    </location>
</feature>
<keyword evidence="5 9" id="KW-0798">TonB box</keyword>
<evidence type="ECO:0000256" key="3">
    <source>
        <dbReference type="ARBA" id="ARBA00022452"/>
    </source>
</evidence>
<evidence type="ECO:0000256" key="1">
    <source>
        <dbReference type="ARBA" id="ARBA00004571"/>
    </source>
</evidence>
<dbReference type="STRING" id="536979.SAMN04488055_1581"/>
<feature type="domain" description="TonB-dependent receptor plug" evidence="12">
    <location>
        <begin position="127"/>
        <end position="260"/>
    </location>
</feature>
<dbReference type="InterPro" id="IPR000531">
    <property type="entry name" value="Beta-barrel_TonB"/>
</dbReference>
<dbReference type="Proteomes" id="UP000185003">
    <property type="component" value="Unassembled WGS sequence"/>
</dbReference>
<comment type="similarity">
    <text evidence="8 9">Belongs to the TonB-dependent receptor family.</text>
</comment>
<dbReference type="Gene3D" id="2.40.170.20">
    <property type="entry name" value="TonB-dependent receptor, beta-barrel domain"/>
    <property type="match status" value="1"/>
</dbReference>
<reference evidence="13 14" key="1">
    <citation type="submission" date="2016-11" db="EMBL/GenBank/DDBJ databases">
        <authorList>
            <person name="Jaros S."/>
            <person name="Januszkiewicz K."/>
            <person name="Wedrychowicz H."/>
        </authorList>
    </citation>
    <scope>NUCLEOTIDE SEQUENCE [LARGE SCALE GENOMIC DNA]</scope>
    <source>
        <strain evidence="13 14">DSM 24787</strain>
    </source>
</reference>
<evidence type="ECO:0000256" key="7">
    <source>
        <dbReference type="ARBA" id="ARBA00023237"/>
    </source>
</evidence>
<dbReference type="SUPFAM" id="SSF49464">
    <property type="entry name" value="Carboxypeptidase regulatory domain-like"/>
    <property type="match status" value="1"/>
</dbReference>
<dbReference type="Pfam" id="PF00593">
    <property type="entry name" value="TonB_dep_Rec_b-barrel"/>
    <property type="match status" value="1"/>
</dbReference>
<comment type="subcellular location">
    <subcellularLocation>
        <location evidence="1 8">Cell outer membrane</location>
        <topology evidence="1 8">Multi-pass membrane protein</topology>
    </subcellularLocation>
</comment>
<evidence type="ECO:0000313" key="14">
    <source>
        <dbReference type="Proteomes" id="UP000185003"/>
    </source>
</evidence>
<keyword evidence="10" id="KW-0732">Signal</keyword>
<evidence type="ECO:0000313" key="13">
    <source>
        <dbReference type="EMBL" id="SIN82015.1"/>
    </source>
</evidence>